<gene>
    <name evidence="5" type="ORF">GIS00_00550</name>
</gene>
<keyword evidence="6" id="KW-1185">Reference proteome</keyword>
<dbReference type="Pfam" id="PF13458">
    <property type="entry name" value="Peripla_BP_6"/>
    <property type="match status" value="1"/>
</dbReference>
<name>A0A7K1FEA1_9ACTN</name>
<protein>
    <submittedName>
        <fullName evidence="5">ABC transporter substrate-binding protein</fullName>
    </submittedName>
</protein>
<evidence type="ECO:0000256" key="3">
    <source>
        <dbReference type="SAM" id="MobiDB-lite"/>
    </source>
</evidence>
<feature type="domain" description="Leucine-binding protein" evidence="4">
    <location>
        <begin position="103"/>
        <end position="431"/>
    </location>
</feature>
<reference evidence="5 6" key="1">
    <citation type="submission" date="2019-11" db="EMBL/GenBank/DDBJ databases">
        <authorList>
            <person name="Jiang L.-Q."/>
        </authorList>
    </citation>
    <scope>NUCLEOTIDE SEQUENCE [LARGE SCALE GENOMIC DNA]</scope>
    <source>
        <strain evidence="5 6">YIM 132087</strain>
    </source>
</reference>
<feature type="region of interest" description="Disordered" evidence="3">
    <location>
        <begin position="44"/>
        <end position="64"/>
    </location>
</feature>
<evidence type="ECO:0000313" key="6">
    <source>
        <dbReference type="Proteomes" id="UP000460221"/>
    </source>
</evidence>
<dbReference type="SUPFAM" id="SSF53822">
    <property type="entry name" value="Periplasmic binding protein-like I"/>
    <property type="match status" value="1"/>
</dbReference>
<comment type="caution">
    <text evidence="5">The sequence shown here is derived from an EMBL/GenBank/DDBJ whole genome shotgun (WGS) entry which is preliminary data.</text>
</comment>
<dbReference type="InterPro" id="IPR051010">
    <property type="entry name" value="BCAA_transport"/>
</dbReference>
<dbReference type="EMBL" id="WLYK01000001">
    <property type="protein sequence ID" value="MTD12432.1"/>
    <property type="molecule type" value="Genomic_DNA"/>
</dbReference>
<dbReference type="InterPro" id="IPR028082">
    <property type="entry name" value="Peripla_BP_I"/>
</dbReference>
<accession>A0A7K1FEA1</accession>
<dbReference type="Proteomes" id="UP000460221">
    <property type="component" value="Unassembled WGS sequence"/>
</dbReference>
<dbReference type="PANTHER" id="PTHR30483:SF6">
    <property type="entry name" value="PERIPLASMIC BINDING PROTEIN OF ABC TRANSPORTER FOR NATURAL AMINO ACIDS"/>
    <property type="match status" value="1"/>
</dbReference>
<comment type="similarity">
    <text evidence="1">Belongs to the leucine-binding protein family.</text>
</comment>
<evidence type="ECO:0000256" key="2">
    <source>
        <dbReference type="ARBA" id="ARBA00022729"/>
    </source>
</evidence>
<sequence length="462" mass="47787">MDLLHRTPTFLLRSDRQSRPMVNHTNHCEHHCCPRGRRDFPAARTTPAPACRTSVPPPPTRSESMRIPKIAIGAILTSATLVLAGCGSGSDTGGSSTAQGAGTIVVAMPLPLTSGNATTAQQILNAGELAVKEINAAGGAGGKQLEIKSYDDQLTADETAKVTQRAITVDGAQVFIGAYTTIEGLAIRQLTDPRKIVFMSPSTISPQLTDGSQFVFRTTHVQTDYPALFAAAAKNLGMKKVVVLHDDSPSGSTLWEATNTALTEAGVTAGTEVGYALNATDVSSAIAAVKAQDPDGIVLIGSSAADAGLDIKTMAEQGLDVPVLGLSSPVAPDAVRIGGDAYKQIKIYSIQNKQPDKPAYAEFAKKYAAEYGGTAEEAAGGLAEPAGATYDAFMLLKKALDVTGGDTDGDKLKAALVALPPYAGVAGKEGSTISWANGPNGFSNAMSTLEYDPESGLLITAP</sequence>
<feature type="compositionally biased region" description="Low complexity" evidence="3">
    <location>
        <begin position="44"/>
        <end position="53"/>
    </location>
</feature>
<proteinExistence type="inferred from homology"/>
<keyword evidence="2" id="KW-0732">Signal</keyword>
<dbReference type="AlphaFoldDB" id="A0A7K1FEA1"/>
<dbReference type="InterPro" id="IPR028081">
    <property type="entry name" value="Leu-bd"/>
</dbReference>
<evidence type="ECO:0000256" key="1">
    <source>
        <dbReference type="ARBA" id="ARBA00010062"/>
    </source>
</evidence>
<dbReference type="PANTHER" id="PTHR30483">
    <property type="entry name" value="LEUCINE-SPECIFIC-BINDING PROTEIN"/>
    <property type="match status" value="1"/>
</dbReference>
<evidence type="ECO:0000259" key="4">
    <source>
        <dbReference type="Pfam" id="PF13458"/>
    </source>
</evidence>
<evidence type="ECO:0000313" key="5">
    <source>
        <dbReference type="EMBL" id="MTD12432.1"/>
    </source>
</evidence>
<dbReference type="Gene3D" id="3.40.50.2300">
    <property type="match status" value="2"/>
</dbReference>
<organism evidence="5 6">
    <name type="scientific">Nakamurella alba</name>
    <dbReference type="NCBI Taxonomy" id="2665158"/>
    <lineage>
        <taxon>Bacteria</taxon>
        <taxon>Bacillati</taxon>
        <taxon>Actinomycetota</taxon>
        <taxon>Actinomycetes</taxon>
        <taxon>Nakamurellales</taxon>
        <taxon>Nakamurellaceae</taxon>
        <taxon>Nakamurella</taxon>
    </lineage>
</organism>